<feature type="transmembrane region" description="Helical" evidence="6">
    <location>
        <begin position="122"/>
        <end position="142"/>
    </location>
</feature>
<dbReference type="InterPro" id="IPR009051">
    <property type="entry name" value="Helical_ferredxn"/>
</dbReference>
<keyword evidence="1" id="KW-0004">4Fe-4S</keyword>
<evidence type="ECO:0000256" key="2">
    <source>
        <dbReference type="ARBA" id="ARBA00022723"/>
    </source>
</evidence>
<sequence length="406" mass="45904">MEKDVRIKPDLQFIKELQEVGGDAVKKCYQCATCSVACPLSPADNPYPRKEMVWAQWGLKDKLVKDIDIWLCHNCGACSDLCPRGARPADLLAAMRNLAYQKIATPTFIGKWMSSPKHLPKLIAIPAAIYMVIWFIMAGVRGSFFPLKDGKVVYGHLFPGDFTIDPIFMIAFGFMVWTFYKGVKNLIGSFADQPKVFAVGDKSERPSLLVCFVDVCRNELLTHSKWKECGESDEADEQKFNGHRFLMLAFICLMVVTGIVAVTHWGGKVIPFLTAIGHTPMPLWHPVKILANIGAVMLVYSLLLLTKRRLNQDDSSHVSTYYDWYLLGLIWTIAGTGIMCELLRLFGIAILAYPMYYVHLVAVFMMFVYLPWSKLGHLVYRTAALTYAKHIGRLPMPVREEKTFTL</sequence>
<dbReference type="Gene3D" id="1.20.950.20">
    <property type="entry name" value="Transmembrane di-heme cytochromes, Chain C"/>
    <property type="match status" value="1"/>
</dbReference>
<dbReference type="GO" id="GO:0005886">
    <property type="term" value="C:plasma membrane"/>
    <property type="evidence" value="ECO:0007669"/>
    <property type="project" value="TreeGrafter"/>
</dbReference>
<dbReference type="InterPro" id="IPR017896">
    <property type="entry name" value="4Fe4S_Fe-S-bd"/>
</dbReference>
<dbReference type="SUPFAM" id="SSF103501">
    <property type="entry name" value="Respiratory nitrate reductase 1 gamma chain"/>
    <property type="match status" value="1"/>
</dbReference>
<dbReference type="RefSeq" id="WP_092157550.1">
    <property type="nucleotide sequence ID" value="NZ_FNGA01000001.1"/>
</dbReference>
<dbReference type="InterPro" id="IPR036197">
    <property type="entry name" value="NarG-like_sf"/>
</dbReference>
<dbReference type="OrthoDB" id="9794954at2"/>
<dbReference type="InterPro" id="IPR017900">
    <property type="entry name" value="4Fe4S_Fe_S_CS"/>
</dbReference>
<feature type="transmembrane region" description="Helical" evidence="6">
    <location>
        <begin position="356"/>
        <end position="372"/>
    </location>
</feature>
<keyword evidence="5" id="KW-0411">Iron-sulfur</keyword>
<keyword evidence="9" id="KW-1185">Reference proteome</keyword>
<evidence type="ECO:0000256" key="1">
    <source>
        <dbReference type="ARBA" id="ARBA00022485"/>
    </source>
</evidence>
<evidence type="ECO:0000256" key="4">
    <source>
        <dbReference type="ARBA" id="ARBA00023004"/>
    </source>
</evidence>
<dbReference type="GO" id="GO:0051539">
    <property type="term" value="F:4 iron, 4 sulfur cluster binding"/>
    <property type="evidence" value="ECO:0007669"/>
    <property type="project" value="UniProtKB-KW"/>
</dbReference>
<dbReference type="GO" id="GO:0016491">
    <property type="term" value="F:oxidoreductase activity"/>
    <property type="evidence" value="ECO:0007669"/>
    <property type="project" value="UniProtKB-KW"/>
</dbReference>
<keyword evidence="4" id="KW-0408">Iron</keyword>
<dbReference type="Pfam" id="PF13183">
    <property type="entry name" value="Fer4_8"/>
    <property type="match status" value="1"/>
</dbReference>
<feature type="transmembrane region" description="Helical" evidence="6">
    <location>
        <begin position="245"/>
        <end position="267"/>
    </location>
</feature>
<keyword evidence="6" id="KW-0812">Transmembrane</keyword>
<keyword evidence="3" id="KW-0560">Oxidoreductase</keyword>
<dbReference type="PANTHER" id="PTHR43255">
    <property type="entry name" value="IRON-SULFUR-BINDING OXIDOREDUCTASE FADF-RELATED-RELATED"/>
    <property type="match status" value="1"/>
</dbReference>
<organism evidence="8 9">
    <name type="scientific">Maridesulfovibrio ferrireducens</name>
    <dbReference type="NCBI Taxonomy" id="246191"/>
    <lineage>
        <taxon>Bacteria</taxon>
        <taxon>Pseudomonadati</taxon>
        <taxon>Thermodesulfobacteriota</taxon>
        <taxon>Desulfovibrionia</taxon>
        <taxon>Desulfovibrionales</taxon>
        <taxon>Desulfovibrionaceae</taxon>
        <taxon>Maridesulfovibrio</taxon>
    </lineage>
</organism>
<feature type="transmembrane region" description="Helical" evidence="6">
    <location>
        <begin position="287"/>
        <end position="305"/>
    </location>
</feature>
<evidence type="ECO:0000256" key="6">
    <source>
        <dbReference type="SAM" id="Phobius"/>
    </source>
</evidence>
<evidence type="ECO:0000256" key="5">
    <source>
        <dbReference type="ARBA" id="ARBA00023014"/>
    </source>
</evidence>
<keyword evidence="6" id="KW-1133">Transmembrane helix</keyword>
<dbReference type="Proteomes" id="UP000199053">
    <property type="component" value="Unassembled WGS sequence"/>
</dbReference>
<dbReference type="InterPro" id="IPR051460">
    <property type="entry name" value="HdrC_iron-sulfur_subunit"/>
</dbReference>
<dbReference type="Gene3D" id="1.10.1060.10">
    <property type="entry name" value="Alpha-helical ferredoxin"/>
    <property type="match status" value="1"/>
</dbReference>
<feature type="transmembrane region" description="Helical" evidence="6">
    <location>
        <begin position="326"/>
        <end position="350"/>
    </location>
</feature>
<dbReference type="NCBIfam" id="NF038018">
    <property type="entry name" value="qmoC"/>
    <property type="match status" value="1"/>
</dbReference>
<keyword evidence="6" id="KW-0472">Membrane</keyword>
<evidence type="ECO:0000313" key="9">
    <source>
        <dbReference type="Proteomes" id="UP000199053"/>
    </source>
</evidence>
<evidence type="ECO:0000259" key="7">
    <source>
        <dbReference type="PROSITE" id="PS51379"/>
    </source>
</evidence>
<reference evidence="9" key="1">
    <citation type="submission" date="2016-10" db="EMBL/GenBank/DDBJ databases">
        <authorList>
            <person name="Varghese N."/>
            <person name="Submissions S."/>
        </authorList>
    </citation>
    <scope>NUCLEOTIDE SEQUENCE [LARGE SCALE GENOMIC DNA]</scope>
    <source>
        <strain evidence="9">DSM 16995</strain>
    </source>
</reference>
<dbReference type="AlphaFoldDB" id="A0A1G9BI66"/>
<dbReference type="EMBL" id="FNGA01000001">
    <property type="protein sequence ID" value="SDK39208.1"/>
    <property type="molecule type" value="Genomic_DNA"/>
</dbReference>
<proteinExistence type="predicted"/>
<keyword evidence="2" id="KW-0479">Metal-binding</keyword>
<evidence type="ECO:0000256" key="3">
    <source>
        <dbReference type="ARBA" id="ARBA00023002"/>
    </source>
</evidence>
<feature type="domain" description="4Fe-4S ferredoxin-type" evidence="7">
    <location>
        <begin position="61"/>
        <end position="92"/>
    </location>
</feature>
<dbReference type="GO" id="GO:0046872">
    <property type="term" value="F:metal ion binding"/>
    <property type="evidence" value="ECO:0007669"/>
    <property type="project" value="UniProtKB-KW"/>
</dbReference>
<dbReference type="STRING" id="246191.SAMN05660337_0304"/>
<dbReference type="PROSITE" id="PS51379">
    <property type="entry name" value="4FE4S_FER_2"/>
    <property type="match status" value="1"/>
</dbReference>
<name>A0A1G9BI66_9BACT</name>
<accession>A0A1G9BI66</accession>
<dbReference type="PANTHER" id="PTHR43255:SF1">
    <property type="entry name" value="IRON-SULFUR-BINDING OXIDOREDUCTASE FADF-RELATED"/>
    <property type="match status" value="1"/>
</dbReference>
<gene>
    <name evidence="8" type="ORF">SAMN05660337_0304</name>
</gene>
<feature type="transmembrane region" description="Helical" evidence="6">
    <location>
        <begin position="162"/>
        <end position="180"/>
    </location>
</feature>
<dbReference type="PROSITE" id="PS00198">
    <property type="entry name" value="4FE4S_FER_1"/>
    <property type="match status" value="1"/>
</dbReference>
<protein>
    <submittedName>
        <fullName evidence="8">Putative adenylylsulfate reductase-associated electron transfer protein QmoC</fullName>
    </submittedName>
</protein>
<evidence type="ECO:0000313" key="8">
    <source>
        <dbReference type="EMBL" id="SDK39208.1"/>
    </source>
</evidence>
<dbReference type="SUPFAM" id="SSF46548">
    <property type="entry name" value="alpha-helical ferredoxin"/>
    <property type="match status" value="1"/>
</dbReference>